<keyword evidence="2 3" id="KW-0808">Transferase</keyword>
<organism evidence="3 4">
    <name type="scientific">Pseudomonas citronellolis</name>
    <dbReference type="NCBI Taxonomy" id="53408"/>
    <lineage>
        <taxon>Bacteria</taxon>
        <taxon>Pseudomonadati</taxon>
        <taxon>Pseudomonadota</taxon>
        <taxon>Gammaproteobacteria</taxon>
        <taxon>Pseudomonadales</taxon>
        <taxon>Pseudomonadaceae</taxon>
        <taxon>Pseudomonas</taxon>
    </lineage>
</organism>
<evidence type="ECO:0000313" key="4">
    <source>
        <dbReference type="Proteomes" id="UP000077748"/>
    </source>
</evidence>
<evidence type="ECO:0000256" key="1">
    <source>
        <dbReference type="ARBA" id="ARBA00022603"/>
    </source>
</evidence>
<dbReference type="GO" id="GO:0032259">
    <property type="term" value="P:methylation"/>
    <property type="evidence" value="ECO:0007669"/>
    <property type="project" value="UniProtKB-KW"/>
</dbReference>
<dbReference type="Gene3D" id="3.40.50.150">
    <property type="entry name" value="Vaccinia Virus protein VP39"/>
    <property type="match status" value="1"/>
</dbReference>
<dbReference type="PIRSF" id="PIRSF028177">
    <property type="entry name" value="Polyketide_synth_Omtfrase_TcmP"/>
    <property type="match status" value="1"/>
</dbReference>
<proteinExistence type="predicted"/>
<keyword evidence="1 3" id="KW-0489">Methyltransferase</keyword>
<dbReference type="Pfam" id="PF04072">
    <property type="entry name" value="LCM"/>
    <property type="match status" value="1"/>
</dbReference>
<dbReference type="InterPro" id="IPR016874">
    <property type="entry name" value="TcmP-like"/>
</dbReference>
<dbReference type="SUPFAM" id="SSF53335">
    <property type="entry name" value="S-adenosyl-L-methionine-dependent methyltransferases"/>
    <property type="match status" value="1"/>
</dbReference>
<dbReference type="Proteomes" id="UP000077748">
    <property type="component" value="Chromosome"/>
</dbReference>
<reference evidence="3 4" key="1">
    <citation type="submission" date="2016-05" db="EMBL/GenBank/DDBJ databases">
        <title>Genome Sequence of Pseudomonas citronellolis Strain SJTE-3, an Estrogens and Persistent Organic Pollutants degradation strain.</title>
        <authorList>
            <person name="Liang R."/>
        </authorList>
    </citation>
    <scope>NUCLEOTIDE SEQUENCE [LARGE SCALE GENOMIC DNA]</scope>
    <source>
        <strain evidence="3 4">SJTE-3</strain>
    </source>
</reference>
<dbReference type="PANTHER" id="PTHR43619">
    <property type="entry name" value="S-ADENOSYL-L-METHIONINE-DEPENDENT METHYLTRANSFERASE YKTD-RELATED"/>
    <property type="match status" value="1"/>
</dbReference>
<gene>
    <name evidence="3" type="ORF">A9C11_10535</name>
</gene>
<evidence type="ECO:0000313" key="3">
    <source>
        <dbReference type="EMBL" id="ANI14391.1"/>
    </source>
</evidence>
<accession>A0A1A9KAB5</accession>
<dbReference type="InterPro" id="IPR029063">
    <property type="entry name" value="SAM-dependent_MTases_sf"/>
</dbReference>
<dbReference type="AlphaFoldDB" id="A0A1A9KAB5"/>
<sequence>MPRVQLGGVKETLLITFYAKAMESRLPDSLLQDRFAAAALARLDYDFARFRLGRSSYVGIALRAWKLDRWAAEFLAAHPDACVAHLGCGLDSRVFRLDPPPSVAWFEVDYPDVLALRSEVYPVREGCTLLPGAMGDPSWLDALPTGRPLLIVAEGLMPYLREAEVGALLRGLLARFPQGELIFDGYNRFGIRMLGLFLPFWARGARVHWALDEPKELEALVPGLQLVEERLTYTPEECRRMAWSSRAFVQLMQRWPTLGRIGRLLRYRW</sequence>
<dbReference type="RefSeq" id="WP_064582616.1">
    <property type="nucleotide sequence ID" value="NZ_CP015878.1"/>
</dbReference>
<dbReference type="PANTHER" id="PTHR43619:SF2">
    <property type="entry name" value="S-ADENOSYL-L-METHIONINE-DEPENDENT METHYLTRANSFERASES SUPERFAMILY PROTEIN"/>
    <property type="match status" value="1"/>
</dbReference>
<dbReference type="EMBL" id="CP015878">
    <property type="protein sequence ID" value="ANI14391.1"/>
    <property type="molecule type" value="Genomic_DNA"/>
</dbReference>
<evidence type="ECO:0000256" key="2">
    <source>
        <dbReference type="ARBA" id="ARBA00022679"/>
    </source>
</evidence>
<dbReference type="GO" id="GO:0008168">
    <property type="term" value="F:methyltransferase activity"/>
    <property type="evidence" value="ECO:0007669"/>
    <property type="project" value="UniProtKB-KW"/>
</dbReference>
<name>A0A1A9KAB5_9PSED</name>
<dbReference type="InterPro" id="IPR007213">
    <property type="entry name" value="Ppm1/Ppm2/Tcmp"/>
</dbReference>
<protein>
    <submittedName>
        <fullName evidence="3">Methyltransferase</fullName>
    </submittedName>
</protein>